<dbReference type="PROSITE" id="PS00195">
    <property type="entry name" value="GLUTAREDOXIN_1"/>
    <property type="match status" value="1"/>
</dbReference>
<dbReference type="AlphaFoldDB" id="A0A6M2BWN8"/>
<dbReference type="SFLD" id="SFLDG01181">
    <property type="entry name" value="SUF2"/>
    <property type="match status" value="1"/>
</dbReference>
<dbReference type="PROSITE" id="PS51354">
    <property type="entry name" value="GLUTAREDOXIN_2"/>
    <property type="match status" value="1"/>
</dbReference>
<dbReference type="Proteomes" id="UP000472676">
    <property type="component" value="Unassembled WGS sequence"/>
</dbReference>
<dbReference type="SFLD" id="SFLDG01202">
    <property type="entry name" value="SUF2.2"/>
    <property type="match status" value="1"/>
</dbReference>
<protein>
    <recommendedName>
        <fullName evidence="1">GST N-terminal domain-containing protein</fullName>
    </recommendedName>
</protein>
<dbReference type="Pfam" id="PF13417">
    <property type="entry name" value="GST_N_3"/>
    <property type="match status" value="2"/>
</dbReference>
<name>A0A6M2BWN8_9GAMM</name>
<dbReference type="EMBL" id="JAAMOW010000010">
    <property type="protein sequence ID" value="NGY06760.1"/>
    <property type="molecule type" value="Genomic_DNA"/>
</dbReference>
<evidence type="ECO:0000313" key="3">
    <source>
        <dbReference type="Proteomes" id="UP000472676"/>
    </source>
</evidence>
<reference evidence="2 3" key="1">
    <citation type="journal article" date="2014" name="Int. J. Syst. Evol. Microbiol.">
        <title>Solimonas terrae sp. nov., isolated from soil.</title>
        <authorList>
            <person name="Kim S.J."/>
            <person name="Moon J.Y."/>
            <person name="Weon H.Y."/>
            <person name="Ahn J.H."/>
            <person name="Chen W.M."/>
            <person name="Kwon S.W."/>
        </authorList>
    </citation>
    <scope>NUCLEOTIDE SEQUENCE [LARGE SCALE GENOMIC DNA]</scope>
    <source>
        <strain evidence="2 3">KIS83-12</strain>
    </source>
</reference>
<dbReference type="InterPro" id="IPR011767">
    <property type="entry name" value="GLR_AS"/>
</dbReference>
<evidence type="ECO:0000313" key="2">
    <source>
        <dbReference type="EMBL" id="NGY06760.1"/>
    </source>
</evidence>
<dbReference type="Gene3D" id="3.40.30.10">
    <property type="entry name" value="Glutaredoxin"/>
    <property type="match status" value="2"/>
</dbReference>
<gene>
    <name evidence="2" type="ORF">G7Y85_18450</name>
</gene>
<dbReference type="InterPro" id="IPR036249">
    <property type="entry name" value="Thioredoxin-like_sf"/>
</dbReference>
<dbReference type="RefSeq" id="WP_166260966.1">
    <property type="nucleotide sequence ID" value="NZ_JAAMOW010000010.1"/>
</dbReference>
<dbReference type="PANTHER" id="PTHR45288">
    <property type="entry name" value="THIOREDOXIN FAMILY PROTEIN"/>
    <property type="match status" value="1"/>
</dbReference>
<dbReference type="InterPro" id="IPR004045">
    <property type="entry name" value="Glutathione_S-Trfase_N"/>
</dbReference>
<comment type="caution">
    <text evidence="2">The sequence shown here is derived from an EMBL/GenBank/DDBJ whole genome shotgun (WGS) entry which is preliminary data.</text>
</comment>
<sequence length="252" mass="27941">MRALAVGRSVLVSTLAGWRGSVAFRPARQQPAEMLELYDIEACPYCRLVRETLTRLDLDVLIRPCPKGGERFRPQARELGGKALFPLLVDPNTGRKLYESADIVEYLAQTYEGRVGSARGLNRALKVASSTLASAAQLGRGLMVRPSRAAAQPLELYSFETSPYSRLVRERLCELELPYRLRSTGKGAPRDIGPPTVRDRWFKSEKATSRNRAALLARAGHVQVPYLIDPNTGTEMFESANILAYLDATYAV</sequence>
<proteinExistence type="predicted"/>
<dbReference type="PROSITE" id="PS50404">
    <property type="entry name" value="GST_NTER"/>
    <property type="match status" value="1"/>
</dbReference>
<dbReference type="InterPro" id="IPR040079">
    <property type="entry name" value="Glutathione_S-Trfase"/>
</dbReference>
<evidence type="ECO:0000259" key="1">
    <source>
        <dbReference type="PROSITE" id="PS50404"/>
    </source>
</evidence>
<keyword evidence="3" id="KW-1185">Reference proteome</keyword>
<dbReference type="SUPFAM" id="SSF52833">
    <property type="entry name" value="Thioredoxin-like"/>
    <property type="match status" value="2"/>
</dbReference>
<dbReference type="SFLD" id="SFLDS00019">
    <property type="entry name" value="Glutathione_Transferase_(cytos"/>
    <property type="match status" value="1"/>
</dbReference>
<accession>A0A6M2BWN8</accession>
<organism evidence="2 3">
    <name type="scientific">Solimonas terrae</name>
    <dbReference type="NCBI Taxonomy" id="1396819"/>
    <lineage>
        <taxon>Bacteria</taxon>
        <taxon>Pseudomonadati</taxon>
        <taxon>Pseudomonadota</taxon>
        <taxon>Gammaproteobacteria</taxon>
        <taxon>Nevskiales</taxon>
        <taxon>Nevskiaceae</taxon>
        <taxon>Solimonas</taxon>
    </lineage>
</organism>
<dbReference type="PANTHER" id="PTHR45288:SF2">
    <property type="entry name" value="THIOREDOXIN FAMILY PROTEIN"/>
    <property type="match status" value="1"/>
</dbReference>
<feature type="domain" description="GST N-terminal" evidence="1">
    <location>
        <begin position="152"/>
        <end position="252"/>
    </location>
</feature>